<feature type="coiled-coil region" evidence="1">
    <location>
        <begin position="9"/>
        <end position="39"/>
    </location>
</feature>
<organism evidence="2 3">
    <name type="scientific">Roseburia faecis</name>
    <dbReference type="NCBI Taxonomy" id="301302"/>
    <lineage>
        <taxon>Bacteria</taxon>
        <taxon>Bacillati</taxon>
        <taxon>Bacillota</taxon>
        <taxon>Clostridia</taxon>
        <taxon>Lachnospirales</taxon>
        <taxon>Lachnospiraceae</taxon>
        <taxon>Roseburia</taxon>
    </lineage>
</organism>
<proteinExistence type="predicted"/>
<sequence length="323" mass="39108">MEQRQIFSYDDWERLIFEYDNELKKIEKEENKIENILKYYKIYYSDNIEKYRSILEKQVITYDKWIVTYKQYKETLFEKKMISKKSIIKYQNRVIKNKELGQKKYEIWNRMVWNEFEYINIKNYNFLIDQKSKLQNKIIFSEKKEQIAKQLYDKVKKQLDEHIKNVFGGITISQIYSKIEPHKRFTHLQYKVSFSEDSLPELYIKVINSKNEEIMPELFFSSAQLNTVALSVFLGGALCAESPNVNTIFIDDPIGHFDDLNVLSFVDVLRTIISNTDWQIFISTHEERFYEIMKVKLNPQYYNSKFLKFKEEGIIVEDTEWQE</sequence>
<dbReference type="Gene3D" id="3.40.50.300">
    <property type="entry name" value="P-loop containing nucleotide triphosphate hydrolases"/>
    <property type="match status" value="1"/>
</dbReference>
<comment type="caution">
    <text evidence="2">The sequence shown here is derived from an EMBL/GenBank/DDBJ whole genome shotgun (WGS) entry which is preliminary data.</text>
</comment>
<dbReference type="SUPFAM" id="SSF52540">
    <property type="entry name" value="P-loop containing nucleoside triphosphate hydrolases"/>
    <property type="match status" value="1"/>
</dbReference>
<name>A0A844KS12_9FIRM</name>
<reference evidence="2 3" key="1">
    <citation type="journal article" date="2019" name="Nat. Med.">
        <title>A library of human gut bacterial isolates paired with longitudinal multiomics data enables mechanistic microbiome research.</title>
        <authorList>
            <person name="Poyet M."/>
            <person name="Groussin M."/>
            <person name="Gibbons S.M."/>
            <person name="Avila-Pacheco J."/>
            <person name="Jiang X."/>
            <person name="Kearney S.M."/>
            <person name="Perrotta A.R."/>
            <person name="Berdy B."/>
            <person name="Zhao S."/>
            <person name="Lieberman T.D."/>
            <person name="Swanson P.K."/>
            <person name="Smith M."/>
            <person name="Roesemann S."/>
            <person name="Alexander J.E."/>
            <person name="Rich S.A."/>
            <person name="Livny J."/>
            <person name="Vlamakis H."/>
            <person name="Clish C."/>
            <person name="Bullock K."/>
            <person name="Deik A."/>
            <person name="Scott J."/>
            <person name="Pierce K.A."/>
            <person name="Xavier R.J."/>
            <person name="Alm E.J."/>
        </authorList>
    </citation>
    <scope>NUCLEOTIDE SEQUENCE [LARGE SCALE GENOMIC DNA]</scope>
    <source>
        <strain evidence="2 3">BIOML-A1</strain>
    </source>
</reference>
<dbReference type="InterPro" id="IPR027417">
    <property type="entry name" value="P-loop_NTPase"/>
</dbReference>
<dbReference type="EMBL" id="WNAL01000094">
    <property type="protein sequence ID" value="MTR83388.1"/>
    <property type="molecule type" value="Genomic_DNA"/>
</dbReference>
<dbReference type="RefSeq" id="WP_155177812.1">
    <property type="nucleotide sequence ID" value="NZ_JADNLZ010000052.1"/>
</dbReference>
<dbReference type="Proteomes" id="UP000446657">
    <property type="component" value="Unassembled WGS sequence"/>
</dbReference>
<evidence type="ECO:0000256" key="1">
    <source>
        <dbReference type="SAM" id="Coils"/>
    </source>
</evidence>
<accession>A0A844KS12</accession>
<dbReference type="AlphaFoldDB" id="A0A844KS12"/>
<protein>
    <submittedName>
        <fullName evidence="2">Uncharacterized protein</fullName>
    </submittedName>
</protein>
<evidence type="ECO:0000313" key="3">
    <source>
        <dbReference type="Proteomes" id="UP000446657"/>
    </source>
</evidence>
<gene>
    <name evidence="2" type="ORF">GMD30_17440</name>
</gene>
<keyword evidence="1" id="KW-0175">Coiled coil</keyword>
<evidence type="ECO:0000313" key="2">
    <source>
        <dbReference type="EMBL" id="MTR83388.1"/>
    </source>
</evidence>